<feature type="domain" description="HTH lacI-type" evidence="5">
    <location>
        <begin position="5"/>
        <end position="52"/>
    </location>
</feature>
<evidence type="ECO:0000313" key="6">
    <source>
        <dbReference type="EMBL" id="GLQ58009.1"/>
    </source>
</evidence>
<sequence length="332" mass="35982">MKRRVKMVDVARAAHVSKTTVSLVLNQIPGVRIAEDTRQRVLRVARELGYEPGPALHQIDPDRKRLYGVLINEISAAYPINLIEGMQIWADAQGVQIVIQVTGGILDHEAAALENFARFGVDGVIYARTFTAIVEPPARLDAFRHVFLNCRRADGVGVAVLPAERSGGTLATDHLIGRGRKRIATITGDPWQLAAKERLEGYHRALARAGLPRDGAFEAIGDWGHESGFAATKQLLELPDPPDAIFCQNDIMARGALAALRAHGRSVPADVAVIGYDDREFAKSLEPTLTSVTLPHVEMAERAIQYLAAGTPSGDRTISVRGELVLRQSSGG</sequence>
<dbReference type="PROSITE" id="PS00356">
    <property type="entry name" value="HTH_LACI_1"/>
    <property type="match status" value="1"/>
</dbReference>
<organism evidence="6 7">
    <name type="scientific">Devosia nitrariae</name>
    <dbReference type="NCBI Taxonomy" id="2071872"/>
    <lineage>
        <taxon>Bacteria</taxon>
        <taxon>Pseudomonadati</taxon>
        <taxon>Pseudomonadota</taxon>
        <taxon>Alphaproteobacteria</taxon>
        <taxon>Hyphomicrobiales</taxon>
        <taxon>Devosiaceae</taxon>
        <taxon>Devosia</taxon>
    </lineage>
</organism>
<dbReference type="CDD" id="cd01392">
    <property type="entry name" value="HTH_LacI"/>
    <property type="match status" value="1"/>
</dbReference>
<protein>
    <submittedName>
        <fullName evidence="6">LacI family transcriptional regulator</fullName>
    </submittedName>
</protein>
<dbReference type="SUPFAM" id="SSF47413">
    <property type="entry name" value="lambda repressor-like DNA-binding domains"/>
    <property type="match status" value="1"/>
</dbReference>
<evidence type="ECO:0000259" key="5">
    <source>
        <dbReference type="PROSITE" id="PS50932"/>
    </source>
</evidence>
<reference evidence="7" key="1">
    <citation type="journal article" date="2019" name="Int. J. Syst. Evol. Microbiol.">
        <title>The Global Catalogue of Microorganisms (GCM) 10K type strain sequencing project: providing services to taxonomists for standard genome sequencing and annotation.</title>
        <authorList>
            <consortium name="The Broad Institute Genomics Platform"/>
            <consortium name="The Broad Institute Genome Sequencing Center for Infectious Disease"/>
            <person name="Wu L."/>
            <person name="Ma J."/>
        </authorList>
    </citation>
    <scope>NUCLEOTIDE SEQUENCE [LARGE SCALE GENOMIC DNA]</scope>
    <source>
        <strain evidence="7">NBRC 112416</strain>
    </source>
</reference>
<proteinExistence type="predicted"/>
<dbReference type="Proteomes" id="UP001156691">
    <property type="component" value="Unassembled WGS sequence"/>
</dbReference>
<evidence type="ECO:0000256" key="2">
    <source>
        <dbReference type="ARBA" id="ARBA00023015"/>
    </source>
</evidence>
<dbReference type="Gene3D" id="1.10.260.40">
    <property type="entry name" value="lambda repressor-like DNA-binding domains"/>
    <property type="match status" value="1"/>
</dbReference>
<dbReference type="CDD" id="cd06288">
    <property type="entry name" value="PBP1_sucrose_transcription_regulator"/>
    <property type="match status" value="1"/>
</dbReference>
<dbReference type="RefSeq" id="WP_284343402.1">
    <property type="nucleotide sequence ID" value="NZ_BSNS01000028.1"/>
</dbReference>
<name>A0ABQ5WE14_9HYPH</name>
<dbReference type="Pfam" id="PF13377">
    <property type="entry name" value="Peripla_BP_3"/>
    <property type="match status" value="1"/>
</dbReference>
<evidence type="ECO:0000256" key="1">
    <source>
        <dbReference type="ARBA" id="ARBA00022491"/>
    </source>
</evidence>
<dbReference type="Pfam" id="PF00356">
    <property type="entry name" value="LacI"/>
    <property type="match status" value="1"/>
</dbReference>
<dbReference type="InterPro" id="IPR028082">
    <property type="entry name" value="Peripla_BP_I"/>
</dbReference>
<dbReference type="PROSITE" id="PS50932">
    <property type="entry name" value="HTH_LACI_2"/>
    <property type="match status" value="1"/>
</dbReference>
<dbReference type="Gene3D" id="3.40.50.2300">
    <property type="match status" value="2"/>
</dbReference>
<evidence type="ECO:0000313" key="7">
    <source>
        <dbReference type="Proteomes" id="UP001156691"/>
    </source>
</evidence>
<keyword evidence="7" id="KW-1185">Reference proteome</keyword>
<evidence type="ECO:0000256" key="3">
    <source>
        <dbReference type="ARBA" id="ARBA00023125"/>
    </source>
</evidence>
<evidence type="ECO:0000256" key="4">
    <source>
        <dbReference type="ARBA" id="ARBA00023163"/>
    </source>
</evidence>
<keyword evidence="3" id="KW-0238">DNA-binding</keyword>
<keyword evidence="4" id="KW-0804">Transcription</keyword>
<keyword evidence="1" id="KW-0678">Repressor</keyword>
<dbReference type="InterPro" id="IPR010982">
    <property type="entry name" value="Lambda_DNA-bd_dom_sf"/>
</dbReference>
<dbReference type="EMBL" id="BSNS01000028">
    <property type="protein sequence ID" value="GLQ58009.1"/>
    <property type="molecule type" value="Genomic_DNA"/>
</dbReference>
<dbReference type="SMART" id="SM00354">
    <property type="entry name" value="HTH_LACI"/>
    <property type="match status" value="1"/>
</dbReference>
<accession>A0ABQ5WE14</accession>
<keyword evidence="2" id="KW-0805">Transcription regulation</keyword>
<comment type="caution">
    <text evidence="6">The sequence shown here is derived from an EMBL/GenBank/DDBJ whole genome shotgun (WGS) entry which is preliminary data.</text>
</comment>
<dbReference type="InterPro" id="IPR046335">
    <property type="entry name" value="LacI/GalR-like_sensor"/>
</dbReference>
<dbReference type="InterPro" id="IPR000843">
    <property type="entry name" value="HTH_LacI"/>
</dbReference>
<gene>
    <name evidence="6" type="ORF">GCM10010862_52680</name>
</gene>
<dbReference type="PANTHER" id="PTHR30146">
    <property type="entry name" value="LACI-RELATED TRANSCRIPTIONAL REPRESSOR"/>
    <property type="match status" value="1"/>
</dbReference>
<dbReference type="SUPFAM" id="SSF53822">
    <property type="entry name" value="Periplasmic binding protein-like I"/>
    <property type="match status" value="1"/>
</dbReference>
<dbReference type="PANTHER" id="PTHR30146:SF148">
    <property type="entry name" value="HTH-TYPE TRANSCRIPTIONAL REPRESSOR PURR-RELATED"/>
    <property type="match status" value="1"/>
</dbReference>